<feature type="domain" description="Gfo/Idh/MocA-like oxidoreductase N-terminal" evidence="3">
    <location>
        <begin position="5"/>
        <end position="121"/>
    </location>
</feature>
<evidence type="ECO:0000256" key="1">
    <source>
        <dbReference type="ARBA" id="ARBA00010928"/>
    </source>
</evidence>
<accession>A0ABW3U494</accession>
<dbReference type="SUPFAM" id="SSF51735">
    <property type="entry name" value="NAD(P)-binding Rossmann-fold domains"/>
    <property type="match status" value="1"/>
</dbReference>
<dbReference type="Pfam" id="PF02894">
    <property type="entry name" value="GFO_IDH_MocA_C"/>
    <property type="match status" value="1"/>
</dbReference>
<evidence type="ECO:0000256" key="2">
    <source>
        <dbReference type="ARBA" id="ARBA00023002"/>
    </source>
</evidence>
<sequence length="342" mass="38127">MNQPIKAALIGLGFSGRTFHLPFLQSRGDYELIKVVSGQSELAKKLVPEAEVVPSMEDLSDTDVELAIITAPNELHFPLAEAALKAGLHVVLEKPFVNTVGEGEALVQLADEHQRVLSVYHNRRFDGDFLTVQALLENQTLGTVRLFESHFDRFRPEPQVRWREQAGPGTGFLYDLGSHLIDQALVLFGWPETITANVLAMRPHAEVADYFHLQLGYAAHQVILHSSPFCASPNHRFQLHGSKGSYQKWGLDPQEDRLRAGIRPDGSEWGKEETEQYGSLYVAGQRTALPTQTGNYHRYYDALYHAIRSGGEPPVTARQALDVVRLIELAERSAVEGRTLSV</sequence>
<dbReference type="EMBL" id="JBHTLR010000003">
    <property type="protein sequence ID" value="MFD1215196.1"/>
    <property type="molecule type" value="Genomic_DNA"/>
</dbReference>
<organism evidence="5 6">
    <name type="scientific">Microbulbifer celer</name>
    <dbReference type="NCBI Taxonomy" id="435905"/>
    <lineage>
        <taxon>Bacteria</taxon>
        <taxon>Pseudomonadati</taxon>
        <taxon>Pseudomonadota</taxon>
        <taxon>Gammaproteobacteria</taxon>
        <taxon>Cellvibrionales</taxon>
        <taxon>Microbulbiferaceae</taxon>
        <taxon>Microbulbifer</taxon>
    </lineage>
</organism>
<dbReference type="Pfam" id="PF01408">
    <property type="entry name" value="GFO_IDH_MocA"/>
    <property type="match status" value="1"/>
</dbReference>
<dbReference type="Gene3D" id="3.30.360.10">
    <property type="entry name" value="Dihydrodipicolinate Reductase, domain 2"/>
    <property type="match status" value="1"/>
</dbReference>
<dbReference type="InterPro" id="IPR036291">
    <property type="entry name" value="NAD(P)-bd_dom_sf"/>
</dbReference>
<dbReference type="InterPro" id="IPR051317">
    <property type="entry name" value="Gfo/Idh/MocA_oxidoreduct"/>
</dbReference>
<dbReference type="RefSeq" id="WP_230435560.1">
    <property type="nucleotide sequence ID" value="NZ_CP087715.1"/>
</dbReference>
<dbReference type="InterPro" id="IPR004104">
    <property type="entry name" value="Gfo/Idh/MocA-like_OxRdtase_C"/>
</dbReference>
<evidence type="ECO:0000313" key="6">
    <source>
        <dbReference type="Proteomes" id="UP001597264"/>
    </source>
</evidence>
<dbReference type="PANTHER" id="PTHR43708">
    <property type="entry name" value="CONSERVED EXPRESSED OXIDOREDUCTASE (EUROFUNG)"/>
    <property type="match status" value="1"/>
</dbReference>
<protein>
    <submittedName>
        <fullName evidence="5">Oxidoreductase</fullName>
    </submittedName>
</protein>
<dbReference type="NCBIfam" id="NF008607">
    <property type="entry name" value="PRK11579.1"/>
    <property type="match status" value="1"/>
</dbReference>
<dbReference type="Gene3D" id="3.40.50.720">
    <property type="entry name" value="NAD(P)-binding Rossmann-like Domain"/>
    <property type="match status" value="1"/>
</dbReference>
<dbReference type="InterPro" id="IPR000683">
    <property type="entry name" value="Gfo/Idh/MocA-like_OxRdtase_N"/>
</dbReference>
<dbReference type="PANTHER" id="PTHR43708:SF5">
    <property type="entry name" value="CONSERVED EXPRESSED OXIDOREDUCTASE (EUROFUNG)-RELATED"/>
    <property type="match status" value="1"/>
</dbReference>
<comment type="similarity">
    <text evidence="1">Belongs to the Gfo/Idh/MocA family.</text>
</comment>
<proteinExistence type="inferred from homology"/>
<name>A0ABW3U494_9GAMM</name>
<gene>
    <name evidence="5" type="ORF">ACFQ2X_01165</name>
</gene>
<evidence type="ECO:0000259" key="4">
    <source>
        <dbReference type="Pfam" id="PF02894"/>
    </source>
</evidence>
<reference evidence="6" key="1">
    <citation type="journal article" date="2019" name="Int. J. Syst. Evol. Microbiol.">
        <title>The Global Catalogue of Microorganisms (GCM) 10K type strain sequencing project: providing services to taxonomists for standard genome sequencing and annotation.</title>
        <authorList>
            <consortium name="The Broad Institute Genomics Platform"/>
            <consortium name="The Broad Institute Genome Sequencing Center for Infectious Disease"/>
            <person name="Wu L."/>
            <person name="Ma J."/>
        </authorList>
    </citation>
    <scope>NUCLEOTIDE SEQUENCE [LARGE SCALE GENOMIC DNA]</scope>
    <source>
        <strain evidence="6">CCUG 54356</strain>
    </source>
</reference>
<evidence type="ECO:0000313" key="5">
    <source>
        <dbReference type="EMBL" id="MFD1215196.1"/>
    </source>
</evidence>
<dbReference type="Proteomes" id="UP001597264">
    <property type="component" value="Unassembled WGS sequence"/>
</dbReference>
<keyword evidence="6" id="KW-1185">Reference proteome</keyword>
<feature type="domain" description="Gfo/Idh/MocA-like oxidoreductase C-terminal" evidence="4">
    <location>
        <begin position="135"/>
        <end position="341"/>
    </location>
</feature>
<evidence type="ECO:0000259" key="3">
    <source>
        <dbReference type="Pfam" id="PF01408"/>
    </source>
</evidence>
<comment type="caution">
    <text evidence="5">The sequence shown here is derived from an EMBL/GenBank/DDBJ whole genome shotgun (WGS) entry which is preliminary data.</text>
</comment>
<keyword evidence="2" id="KW-0560">Oxidoreductase</keyword>